<dbReference type="SMART" id="SM00342">
    <property type="entry name" value="HTH_ARAC"/>
    <property type="match status" value="1"/>
</dbReference>
<accession>A0A370GJB1</accession>
<dbReference type="STRING" id="1210089.GCA_001613165_07220"/>
<evidence type="ECO:0000259" key="4">
    <source>
        <dbReference type="PROSITE" id="PS01124"/>
    </source>
</evidence>
<reference evidence="5 6" key="1">
    <citation type="submission" date="2018-07" db="EMBL/GenBank/DDBJ databases">
        <title>Genomic Encyclopedia of Type Strains, Phase IV (KMG-IV): sequencing the most valuable type-strain genomes for metagenomic binning, comparative biology and taxonomic classification.</title>
        <authorList>
            <person name="Goeker M."/>
        </authorList>
    </citation>
    <scope>NUCLEOTIDE SEQUENCE [LARGE SCALE GENOMIC DNA]</scope>
    <source>
        <strain evidence="5 6">DSM 44952</strain>
    </source>
</reference>
<dbReference type="Pfam" id="PF12833">
    <property type="entry name" value="HTH_18"/>
    <property type="match status" value="1"/>
</dbReference>
<dbReference type="GO" id="GO:0003700">
    <property type="term" value="F:DNA-binding transcription factor activity"/>
    <property type="evidence" value="ECO:0007669"/>
    <property type="project" value="InterPro"/>
</dbReference>
<sequence length="327" mass="35418">MPISLGTVLDRPVPVDPLVSRDPLGAALFPVRMRGVFYSHTVAGAPWALEIPAFPDCLAFHVVTDGGCWLDVDPETRVFLRAEDMALVPHGRGHWLRSEPGAFATGRVDELPQQLFGDRYSILRCGGDGPRTVMICGVVGFEQPSVGRLLDVLPPVLYRPGGRDESPVRDVLRLMAAELREMRPGGEAVTVRLADVLVIEAIRAWLAEAPVARTGWLGALRDPQLGRAVSAIHHRPGEPWTVAALAREAAMSRAAFAARFTELVGEPAMRYVARCRMETARTQLIRGDTVAAVAASMGYQSEAAFSRAFTRVTGDAPGSVRRAGIRP</sequence>
<dbReference type="InterPro" id="IPR032783">
    <property type="entry name" value="AraC_lig"/>
</dbReference>
<dbReference type="GO" id="GO:0043565">
    <property type="term" value="F:sequence-specific DNA binding"/>
    <property type="evidence" value="ECO:0007669"/>
    <property type="project" value="InterPro"/>
</dbReference>
<dbReference type="PROSITE" id="PS00041">
    <property type="entry name" value="HTH_ARAC_FAMILY_1"/>
    <property type="match status" value="1"/>
</dbReference>
<dbReference type="Pfam" id="PF12852">
    <property type="entry name" value="Cupin_6"/>
    <property type="match status" value="1"/>
</dbReference>
<dbReference type="PROSITE" id="PS01124">
    <property type="entry name" value="HTH_ARAC_FAMILY_2"/>
    <property type="match status" value="1"/>
</dbReference>
<dbReference type="AlphaFoldDB" id="A0A370GJB1"/>
<dbReference type="PANTHER" id="PTHR46796">
    <property type="entry name" value="HTH-TYPE TRANSCRIPTIONAL ACTIVATOR RHAS-RELATED"/>
    <property type="match status" value="1"/>
</dbReference>
<dbReference type="EMBL" id="QQAZ01000026">
    <property type="protein sequence ID" value="RDI42484.1"/>
    <property type="molecule type" value="Genomic_DNA"/>
</dbReference>
<keyword evidence="1" id="KW-0805">Transcription regulation</keyword>
<evidence type="ECO:0000256" key="3">
    <source>
        <dbReference type="ARBA" id="ARBA00023163"/>
    </source>
</evidence>
<dbReference type="InterPro" id="IPR009057">
    <property type="entry name" value="Homeodomain-like_sf"/>
</dbReference>
<dbReference type="SUPFAM" id="SSF46689">
    <property type="entry name" value="Homeodomain-like"/>
    <property type="match status" value="2"/>
</dbReference>
<evidence type="ECO:0000313" key="6">
    <source>
        <dbReference type="Proteomes" id="UP000255355"/>
    </source>
</evidence>
<evidence type="ECO:0000256" key="1">
    <source>
        <dbReference type="ARBA" id="ARBA00023015"/>
    </source>
</evidence>
<dbReference type="InterPro" id="IPR018060">
    <property type="entry name" value="HTH_AraC"/>
</dbReference>
<dbReference type="InterPro" id="IPR018062">
    <property type="entry name" value="HTH_AraC-typ_CS"/>
</dbReference>
<proteinExistence type="predicted"/>
<name>A0A370GJB1_9NOCA</name>
<keyword evidence="6" id="KW-1185">Reference proteome</keyword>
<comment type="caution">
    <text evidence="5">The sequence shown here is derived from an EMBL/GenBank/DDBJ whole genome shotgun (WGS) entry which is preliminary data.</text>
</comment>
<keyword evidence="3" id="KW-0804">Transcription</keyword>
<keyword evidence="2 5" id="KW-0238">DNA-binding</keyword>
<dbReference type="InterPro" id="IPR050204">
    <property type="entry name" value="AraC_XylS_family_regulators"/>
</dbReference>
<organism evidence="5 6">
    <name type="scientific">Nocardia mexicana</name>
    <dbReference type="NCBI Taxonomy" id="279262"/>
    <lineage>
        <taxon>Bacteria</taxon>
        <taxon>Bacillati</taxon>
        <taxon>Actinomycetota</taxon>
        <taxon>Actinomycetes</taxon>
        <taxon>Mycobacteriales</taxon>
        <taxon>Nocardiaceae</taxon>
        <taxon>Nocardia</taxon>
    </lineage>
</organism>
<gene>
    <name evidence="5" type="ORF">DFR68_12622</name>
</gene>
<dbReference type="OrthoDB" id="241790at2"/>
<dbReference type="Gene3D" id="1.10.10.60">
    <property type="entry name" value="Homeodomain-like"/>
    <property type="match status" value="1"/>
</dbReference>
<evidence type="ECO:0000313" key="5">
    <source>
        <dbReference type="EMBL" id="RDI42484.1"/>
    </source>
</evidence>
<evidence type="ECO:0000256" key="2">
    <source>
        <dbReference type="ARBA" id="ARBA00023125"/>
    </source>
</evidence>
<protein>
    <submittedName>
        <fullName evidence="5">AraC-like DNA-binding protein</fullName>
    </submittedName>
</protein>
<dbReference type="PANTHER" id="PTHR46796:SF7">
    <property type="entry name" value="ARAC FAMILY TRANSCRIPTIONAL REGULATOR"/>
    <property type="match status" value="1"/>
</dbReference>
<feature type="domain" description="HTH araC/xylS-type" evidence="4">
    <location>
        <begin position="226"/>
        <end position="323"/>
    </location>
</feature>
<dbReference type="Proteomes" id="UP000255355">
    <property type="component" value="Unassembled WGS sequence"/>
</dbReference>